<proteinExistence type="predicted"/>
<accession>A0A383VD22</accession>
<keyword evidence="2" id="KW-1185">Reference proteome</keyword>
<dbReference type="Proteomes" id="UP000256970">
    <property type="component" value="Unassembled WGS sequence"/>
</dbReference>
<gene>
    <name evidence="1" type="ORF">BQ4739_LOCUS4003</name>
</gene>
<protein>
    <submittedName>
        <fullName evidence="1">Uncharacterized protein</fullName>
    </submittedName>
</protein>
<dbReference type="AlphaFoldDB" id="A0A383VD22"/>
<organism evidence="1 2">
    <name type="scientific">Tetradesmus obliquus</name>
    <name type="common">Green alga</name>
    <name type="synonym">Acutodesmus obliquus</name>
    <dbReference type="NCBI Taxonomy" id="3088"/>
    <lineage>
        <taxon>Eukaryota</taxon>
        <taxon>Viridiplantae</taxon>
        <taxon>Chlorophyta</taxon>
        <taxon>core chlorophytes</taxon>
        <taxon>Chlorophyceae</taxon>
        <taxon>CS clade</taxon>
        <taxon>Sphaeropleales</taxon>
        <taxon>Scenedesmaceae</taxon>
        <taxon>Tetradesmus</taxon>
    </lineage>
</organism>
<sequence>MTGRKLPASKRRTKLSSDYARRRGQVERQLLAKKAELQQAEVELQESGELLQVLAAVISQQEQLQPILLQHNIWIEQLACGNAQQPHESEQATSADCWPAAAAAAVQHAAAAARHAPNAATGSGYVLGLLASATREEVQQAVLTTPEQLRESYVDFFRVIAPLVELAWRSAETTAAAAEAGDASQPGCCTASAAAGASKDVIASSKDAGVQRLSGQSSQSSINRCAAPTAVAGSDASGAAAAVDAEPPAAAAAAAAAAGCGACEYPAGMQTTVDAALAELHCRVDASLRFNALILLHNPLVIYSIAATNAATGEVAMAPPHHWLLVPTNAAKE</sequence>
<evidence type="ECO:0000313" key="1">
    <source>
        <dbReference type="EMBL" id="SZX63458.1"/>
    </source>
</evidence>
<name>A0A383VD22_TETOB</name>
<reference evidence="1 2" key="1">
    <citation type="submission" date="2016-10" db="EMBL/GenBank/DDBJ databases">
        <authorList>
            <person name="Cai Z."/>
        </authorList>
    </citation>
    <scope>NUCLEOTIDE SEQUENCE [LARGE SCALE GENOMIC DNA]</scope>
</reference>
<dbReference type="EMBL" id="FNXT01000319">
    <property type="protein sequence ID" value="SZX63458.1"/>
    <property type="molecule type" value="Genomic_DNA"/>
</dbReference>
<evidence type="ECO:0000313" key="2">
    <source>
        <dbReference type="Proteomes" id="UP000256970"/>
    </source>
</evidence>